<accession>A0A0T5P3I1</accession>
<dbReference type="EMBL" id="CP031598">
    <property type="protein sequence ID" value="QEW27848.1"/>
    <property type="molecule type" value="Genomic_DNA"/>
</dbReference>
<dbReference type="PATRIC" id="fig|540747.5.peg.2885"/>
<evidence type="ECO:0000313" key="3">
    <source>
        <dbReference type="Proteomes" id="UP000051401"/>
    </source>
</evidence>
<dbReference type="Proteomes" id="UP000051401">
    <property type="component" value="Unassembled WGS sequence"/>
</dbReference>
<reference evidence="1 3" key="1">
    <citation type="submission" date="2015-04" db="EMBL/GenBank/DDBJ databases">
        <title>The draft genome sequence of Roseovarius indicus B108T.</title>
        <authorList>
            <person name="Li G."/>
            <person name="Lai Q."/>
            <person name="Shao Z."/>
            <person name="Yan P."/>
        </authorList>
    </citation>
    <scope>NUCLEOTIDE SEQUENCE [LARGE SCALE GENOMIC DNA]</scope>
    <source>
        <strain evidence="1 3">B108</strain>
    </source>
</reference>
<dbReference type="KEGG" id="rid:RIdsm_03669"/>
<organism evidence="1 3">
    <name type="scientific">Roseovarius indicus</name>
    <dbReference type="NCBI Taxonomy" id="540747"/>
    <lineage>
        <taxon>Bacteria</taxon>
        <taxon>Pseudomonadati</taxon>
        <taxon>Pseudomonadota</taxon>
        <taxon>Alphaproteobacteria</taxon>
        <taxon>Rhodobacterales</taxon>
        <taxon>Roseobacteraceae</taxon>
        <taxon>Roseovarius</taxon>
    </lineage>
</organism>
<name>A0A0T5P3I1_9RHOB</name>
<dbReference type="STRING" id="540747.SAMN04488031_12218"/>
<proteinExistence type="predicted"/>
<dbReference type="RefSeq" id="WP_057819866.1">
    <property type="nucleotide sequence ID" value="NZ_CP031598.1"/>
</dbReference>
<evidence type="ECO:0000313" key="1">
    <source>
        <dbReference type="EMBL" id="KRS15644.1"/>
    </source>
</evidence>
<dbReference type="AlphaFoldDB" id="A0A0T5P3I1"/>
<dbReference type="EMBL" id="LAXI01000020">
    <property type="protein sequence ID" value="KRS15644.1"/>
    <property type="molecule type" value="Genomic_DNA"/>
</dbReference>
<protein>
    <submittedName>
        <fullName evidence="1">Uncharacterized protein</fullName>
    </submittedName>
</protein>
<evidence type="ECO:0000313" key="4">
    <source>
        <dbReference type="Proteomes" id="UP000325785"/>
    </source>
</evidence>
<sequence>MADIEVSWDALMTPTDHALAHALSIHLLSIAPEEGWETVLRDTMEKCVTEPRNIIHPHALALRKAADRILKTTPGSGPHLRVTHDARQQLITFHKWRMGLSLERRSTIHQEKIAADS</sequence>
<evidence type="ECO:0000313" key="2">
    <source>
        <dbReference type="EMBL" id="QEW27848.1"/>
    </source>
</evidence>
<gene>
    <name evidence="2" type="ORF">RIdsm_03669</name>
    <name evidence="1" type="ORF">XM52_22650</name>
</gene>
<dbReference type="Proteomes" id="UP000325785">
    <property type="component" value="Chromosome"/>
</dbReference>
<keyword evidence="3" id="KW-1185">Reference proteome</keyword>
<reference evidence="2 4" key="2">
    <citation type="submission" date="2018-08" db="EMBL/GenBank/DDBJ databases">
        <title>Genetic Globetrotter - A new plasmid hitch-hiking vast phylogenetic and geographic distances.</title>
        <authorList>
            <person name="Vollmers J."/>
            <person name="Petersen J."/>
        </authorList>
    </citation>
    <scope>NUCLEOTIDE SEQUENCE [LARGE SCALE GENOMIC DNA]</scope>
    <source>
        <strain evidence="2 4">DSM 26383</strain>
    </source>
</reference>